<evidence type="ECO:0000313" key="2">
    <source>
        <dbReference type="EMBL" id="PWN92233.1"/>
    </source>
</evidence>
<feature type="region of interest" description="Disordered" evidence="1">
    <location>
        <begin position="621"/>
        <end position="766"/>
    </location>
</feature>
<name>A0A316YW10_9BASI</name>
<proteinExistence type="predicted"/>
<protein>
    <submittedName>
        <fullName evidence="2">Uncharacterized protein</fullName>
    </submittedName>
</protein>
<gene>
    <name evidence="2" type="ORF">FA10DRAFT_259462</name>
</gene>
<dbReference type="OrthoDB" id="2555027at2759"/>
<feature type="compositionally biased region" description="Basic and acidic residues" evidence="1">
    <location>
        <begin position="638"/>
        <end position="649"/>
    </location>
</feature>
<feature type="compositionally biased region" description="Acidic residues" evidence="1">
    <location>
        <begin position="244"/>
        <end position="256"/>
    </location>
</feature>
<feature type="compositionally biased region" description="Basic and acidic residues" evidence="1">
    <location>
        <begin position="108"/>
        <end position="117"/>
    </location>
</feature>
<dbReference type="Proteomes" id="UP000245768">
    <property type="component" value="Unassembled WGS sequence"/>
</dbReference>
<feature type="compositionally biased region" description="Low complexity" evidence="1">
    <location>
        <begin position="717"/>
        <end position="730"/>
    </location>
</feature>
<feature type="compositionally biased region" description="Low complexity" evidence="1">
    <location>
        <begin position="427"/>
        <end position="448"/>
    </location>
</feature>
<feature type="compositionally biased region" description="Polar residues" evidence="1">
    <location>
        <begin position="626"/>
        <end position="637"/>
    </location>
</feature>
<feature type="compositionally biased region" description="Basic and acidic residues" evidence="1">
    <location>
        <begin position="507"/>
        <end position="520"/>
    </location>
</feature>
<evidence type="ECO:0000256" key="1">
    <source>
        <dbReference type="SAM" id="MobiDB-lite"/>
    </source>
</evidence>
<feature type="compositionally biased region" description="Acidic residues" evidence="1">
    <location>
        <begin position="143"/>
        <end position="158"/>
    </location>
</feature>
<dbReference type="InParanoid" id="A0A316YW10"/>
<dbReference type="RefSeq" id="XP_025379431.1">
    <property type="nucleotide sequence ID" value="XM_025519971.1"/>
</dbReference>
<evidence type="ECO:0000313" key="3">
    <source>
        <dbReference type="Proteomes" id="UP000245768"/>
    </source>
</evidence>
<organism evidence="2 3">
    <name type="scientific">Acaromyces ingoldii</name>
    <dbReference type="NCBI Taxonomy" id="215250"/>
    <lineage>
        <taxon>Eukaryota</taxon>
        <taxon>Fungi</taxon>
        <taxon>Dikarya</taxon>
        <taxon>Basidiomycota</taxon>
        <taxon>Ustilaginomycotina</taxon>
        <taxon>Exobasidiomycetes</taxon>
        <taxon>Exobasidiales</taxon>
        <taxon>Cryptobasidiaceae</taxon>
        <taxon>Acaromyces</taxon>
    </lineage>
</organism>
<dbReference type="GeneID" id="37041887"/>
<feature type="compositionally biased region" description="Low complexity" evidence="1">
    <location>
        <begin position="45"/>
        <end position="78"/>
    </location>
</feature>
<feature type="compositionally biased region" description="Polar residues" evidence="1">
    <location>
        <begin position="336"/>
        <end position="345"/>
    </location>
</feature>
<feature type="region of interest" description="Disordered" evidence="1">
    <location>
        <begin position="42"/>
        <end position="164"/>
    </location>
</feature>
<feature type="region of interest" description="Disordered" evidence="1">
    <location>
        <begin position="1"/>
        <end position="27"/>
    </location>
</feature>
<accession>A0A316YW10</accession>
<feature type="compositionally biased region" description="Acidic residues" evidence="1">
    <location>
        <begin position="755"/>
        <end position="766"/>
    </location>
</feature>
<dbReference type="AlphaFoldDB" id="A0A316YW10"/>
<feature type="compositionally biased region" description="Low complexity" evidence="1">
    <location>
        <begin position="182"/>
        <end position="204"/>
    </location>
</feature>
<feature type="compositionally biased region" description="Polar residues" evidence="1">
    <location>
        <begin position="297"/>
        <end position="321"/>
    </location>
</feature>
<feature type="compositionally biased region" description="Acidic residues" evidence="1">
    <location>
        <begin position="1"/>
        <end position="14"/>
    </location>
</feature>
<feature type="compositionally biased region" description="Low complexity" evidence="1">
    <location>
        <begin position="655"/>
        <end position="669"/>
    </location>
</feature>
<sequence length="766" mass="79770">MSGDEDKEDEEEALAENLSPPPRPVACLRAPCLKKTATLAGGCLTSGRESPMPSSSASSLSSSPESQQQESTTISFSSFAAPRSLPAAMPKRQVHFDAAPPEAGLTHSGDRYDRRPIECTQGGSAFDLSLPPRGALAQYAESEASDDAGEDGDEDEEGELSKGLAGRLARWSKLKNGQVIASSKSSVAAASSAATGATTTSATSENACSVPVHGIRSFGGLAGQSGVAEEEAVWSSKKSVLRDEGDDDLDDDEYEARDEAFRRAVSAALSKSPNATPMPSPRVRPRWECVTSYFEDAQSNSADSQCPAAENSSSAPVSPQSEKAEASSPFSEDGSKSSPPTSPSLVSEVREEEDSHQDESAEKGENEQTAVTDVNGEGMPTPKPQSKAVLDGKVQDNPSPPRESAQLPVSPNPSSLDGRTSLGGGSSSRSSSASNHPYSSPMSSRCSSTDAWSSSQGNCSTDDVFVSAFSEAVMNRPSLSTDNLRLASLSSNAAAPSKVHLSAPSGRDLDGDLDAEHERGATSSGSGSGGPGWMSSCCTSPELNPVDVDDVSGREGMASSLTAKAQLLQASPERQGLTFNGIASLIQPLRLQDREALSDSSSGEVEQKRRSCLLSRPRFGIKAASCPNSGHCSPRVQSSDEHDSEHQPGEDDEAAAAASFFFRSSSGASKLARNGSRTKKTRRCASSSSSNGCESEDQAGEANTTRRSPRPTGAPRSKSMSCASMSASGSPRVRRTSQLSSVAMAKTDSSHFASDEIEDEGALGGF</sequence>
<feature type="region of interest" description="Disordered" evidence="1">
    <location>
        <begin position="490"/>
        <end position="557"/>
    </location>
</feature>
<reference evidence="2 3" key="1">
    <citation type="journal article" date="2018" name="Mol. Biol. Evol.">
        <title>Broad Genomic Sampling Reveals a Smut Pathogenic Ancestry of the Fungal Clade Ustilaginomycotina.</title>
        <authorList>
            <person name="Kijpornyongpan T."/>
            <person name="Mondo S.J."/>
            <person name="Barry K."/>
            <person name="Sandor L."/>
            <person name="Lee J."/>
            <person name="Lipzen A."/>
            <person name="Pangilinan J."/>
            <person name="LaButti K."/>
            <person name="Hainaut M."/>
            <person name="Henrissat B."/>
            <person name="Grigoriev I.V."/>
            <person name="Spatafora J.W."/>
            <person name="Aime M.C."/>
        </authorList>
    </citation>
    <scope>NUCLEOTIDE SEQUENCE [LARGE SCALE GENOMIC DNA]</scope>
    <source>
        <strain evidence="2 3">MCA 4198</strain>
    </source>
</reference>
<feature type="region of interest" description="Disordered" evidence="1">
    <location>
        <begin position="182"/>
        <end position="458"/>
    </location>
</feature>
<feature type="compositionally biased region" description="Basic and acidic residues" evidence="1">
    <location>
        <begin position="357"/>
        <end position="366"/>
    </location>
</feature>
<dbReference type="EMBL" id="KZ819635">
    <property type="protein sequence ID" value="PWN92233.1"/>
    <property type="molecule type" value="Genomic_DNA"/>
</dbReference>
<keyword evidence="3" id="KW-1185">Reference proteome</keyword>
<feature type="compositionally biased region" description="Polar residues" evidence="1">
    <location>
        <begin position="449"/>
        <end position="458"/>
    </location>
</feature>